<dbReference type="AlphaFoldDB" id="A0A1N6M603"/>
<evidence type="ECO:0000256" key="1">
    <source>
        <dbReference type="SAM" id="MobiDB-lite"/>
    </source>
</evidence>
<reference evidence="2 3" key="1">
    <citation type="submission" date="2016-12" db="EMBL/GenBank/DDBJ databases">
        <authorList>
            <person name="Song W.-J."/>
            <person name="Kurnit D.M."/>
        </authorList>
    </citation>
    <scope>NUCLEOTIDE SEQUENCE [LARGE SCALE GENOMIC DNA]</scope>
    <source>
        <strain evidence="2 3">CECT 9026</strain>
    </source>
</reference>
<feature type="region of interest" description="Disordered" evidence="1">
    <location>
        <begin position="578"/>
        <end position="598"/>
    </location>
</feature>
<gene>
    <name evidence="2" type="ORF">VSP9026_02517</name>
</gene>
<dbReference type="OrthoDB" id="371379at2"/>
<protein>
    <submittedName>
        <fullName evidence="2">Phage-related minor tail protein</fullName>
    </submittedName>
</protein>
<name>A0A1N6M603_9VIBR</name>
<accession>A0A1N6M603</accession>
<sequence>MQQQLVSEFVINMSGNMVAKAKAYGGAMNRFAKKNSRAMSIVRNSTREASKALDKIQNRYTGAATAFATGTMVKGVADFDKIIRRMGTNAQMSDEQVASLRESIKAIADQDDIRIDMSLLAEGVDELQSLTGAAEFVQDNIRNLGIAMQGFGVDSKYAAGLLAKFYEKGITKPQEVLQTLDQLFAQFAKGSLSVADIARVAPSLFSIIQDKGPEAIAQMGALAQVFAKNKSSAEEVVTSIQGVYSSLTDKKNIEFLKNQGVNVFVKGTQNIKKPIELLNEVLKAANYDRLKLQDIFTSTDMEGLSALLDPKNRQLLDDMAHGTYELGYTQKAAEKNAHGFYGAMTRMNNQLLAFADDNLAEPLNELADAIGSLDSKTVKAGLETLVTGAALLGGALAVRGTYRMGKGGYDTLQQIFGTGQKGPGKNGGFDLGVQRVFVVNMKDWSSNNSLKPDMPESNRKGGSRFRRLFSSASQIAKATTVGYGLTMTPEFSPLSFTRKEERIAGLNDNEKMLVTPGILDVWDEVKQLFSSLQTLPTHPASPEGTSGYVTGNYNLPQPSTGYPALNGRIDVNVRTSHDGRKPQVSVDVSGLPGQAMVN</sequence>
<organism evidence="2 3">
    <name type="scientific">Vibrio spartinae</name>
    <dbReference type="NCBI Taxonomy" id="1918945"/>
    <lineage>
        <taxon>Bacteria</taxon>
        <taxon>Pseudomonadati</taxon>
        <taxon>Pseudomonadota</taxon>
        <taxon>Gammaproteobacteria</taxon>
        <taxon>Vibrionales</taxon>
        <taxon>Vibrionaceae</taxon>
        <taxon>Vibrio</taxon>
    </lineage>
</organism>
<dbReference type="EMBL" id="FSSB01000016">
    <property type="protein sequence ID" value="SIO94787.1"/>
    <property type="molecule type" value="Genomic_DNA"/>
</dbReference>
<evidence type="ECO:0000313" key="2">
    <source>
        <dbReference type="EMBL" id="SIO94787.1"/>
    </source>
</evidence>
<proteinExistence type="predicted"/>
<dbReference type="RefSeq" id="WP_074373311.1">
    <property type="nucleotide sequence ID" value="NZ_AP024907.1"/>
</dbReference>
<evidence type="ECO:0000313" key="3">
    <source>
        <dbReference type="Proteomes" id="UP000184774"/>
    </source>
</evidence>
<dbReference type="Proteomes" id="UP000184774">
    <property type="component" value="Unassembled WGS sequence"/>
</dbReference>